<dbReference type="EMBL" id="DAAYKR010000016">
    <property type="protein sequence ID" value="HAG4612924.1"/>
    <property type="molecule type" value="Genomic_DNA"/>
</dbReference>
<organism evidence="1">
    <name type="scientific">Salmonella enterica</name>
    <name type="common">Salmonella choleraesuis</name>
    <dbReference type="NCBI Taxonomy" id="28901"/>
    <lineage>
        <taxon>Bacteria</taxon>
        <taxon>Pseudomonadati</taxon>
        <taxon>Pseudomonadota</taxon>
        <taxon>Gammaproteobacteria</taxon>
        <taxon>Enterobacterales</taxon>
        <taxon>Enterobacteriaceae</taxon>
        <taxon>Salmonella</taxon>
    </lineage>
</organism>
<accession>A0A763UYD9</accession>
<dbReference type="AlphaFoldDB" id="A0A763UYD9"/>
<sequence length="93" mass="11217">MELIFYKRGKGRVTKSLSVYSDGIKFKLHYLTFDRTNPTKEERIRGEKEKRIKTLDNEYTYDRFQAIEPGELPHRALTEEFIDRFKHVFDSKI</sequence>
<comment type="caution">
    <text evidence="1">The sequence shown here is derived from an EMBL/GenBank/DDBJ whole genome shotgun (WGS) entry which is preliminary data.</text>
</comment>
<gene>
    <name evidence="1" type="ORF">G8549_004537</name>
</gene>
<proteinExistence type="predicted"/>
<reference evidence="1" key="2">
    <citation type="submission" date="2020-02" db="EMBL/GenBank/DDBJ databases">
        <authorList>
            <consortium name="NCBI Pathogen Detection Project"/>
        </authorList>
    </citation>
    <scope>NUCLEOTIDE SEQUENCE</scope>
    <source>
        <strain evidence="1">MA.CCC_P6</strain>
    </source>
</reference>
<evidence type="ECO:0000313" key="1">
    <source>
        <dbReference type="EMBL" id="HAG4612924.1"/>
    </source>
</evidence>
<name>A0A763UYD9_SALER</name>
<reference evidence="1" key="1">
    <citation type="journal article" date="2018" name="Genome Biol.">
        <title>SKESA: strategic k-mer extension for scrupulous assemblies.</title>
        <authorList>
            <person name="Souvorov A."/>
            <person name="Agarwala R."/>
            <person name="Lipman D.J."/>
        </authorList>
    </citation>
    <scope>NUCLEOTIDE SEQUENCE</scope>
    <source>
        <strain evidence="1">MA.CCC_P6</strain>
    </source>
</reference>
<protein>
    <submittedName>
        <fullName evidence="1">Uncharacterized protein</fullName>
    </submittedName>
</protein>